<sequence length="778" mass="83815">MQDYVRGYTFDRVNQRSVHSGTRDITLSCWSTIYMNNRHASASAHTQSAAHVASTVRFVLNPDAPSSLLSTLDTVFDQGKSPAATQVLEAVRIATNTTLAMHIIDSEADDLPPVIRNSLTTASLYIHRSEAYRAGTLNPHVAQPILQWELAHNHTPARATRLASAATLLLAMSHGGKLTVVGRQDAAQPAVPPVPRPTTDDPPDQPATKRQRVAAPAANLQRSSSLPIANDTDVNDFEIEDVLPIVMPKEAEQHRLEINGLSGGWSDLSLVIAGEVYCLFNSKLPNALPTEDLGALIQALRHGAVTFTAEGVAGDRLNVKDLSVDVSWFGGQDISLTVQKVLAQLILNQCPRLILSNWDAYLLIRLGEDRQVHVSRLFHRDPLQRLDPMMVESPLELLLSLQLLSTRLYQAKSCMSKIWAAECLEPVDPIWRYDGSDWFYTDSSTPSNSSHKLVSRSSNNSAGGRSRTARGGNGGQGRVAKKNSTGNSSGGAGAAGSTGNASNEATDNLDDARDVSLVSNGDSIEAAEDAIHDNSFASTLTMTLNSDLKRAHLIPALESLTTPLECILQGNHPLGASHLHILLGEELSGGRTGLGFRTQVDNIPLVAKVVDMSDSSPLWFHPDCYDTAKAIMRQVWTECRMYTWNLEPLQGRVVPRFYGLFASSTSCETSTPMLAVALLGDAGAPLGGDFSGPAPQLAPNDVRAAYKALRHVGVLHGDVAPRHILVRNGRVSIIDFEASQGLVGGSPYLQAESDKVETMLANAETDAMAGRQTEVVTA</sequence>
<feature type="region of interest" description="Disordered" evidence="1">
    <location>
        <begin position="183"/>
        <end position="222"/>
    </location>
</feature>
<dbReference type="PANTHER" id="PTHR37171">
    <property type="entry name" value="SERINE/THREONINE-PROTEIN KINASE YRZF-RELATED"/>
    <property type="match status" value="1"/>
</dbReference>
<dbReference type="PANTHER" id="PTHR37171:SF1">
    <property type="entry name" value="SERINE_THREONINE-PROTEIN KINASE YRZF-RELATED"/>
    <property type="match status" value="1"/>
</dbReference>
<gene>
    <name evidence="2" type="ORF">EHS24_009309</name>
</gene>
<proteinExistence type="predicted"/>
<dbReference type="InterPro" id="IPR052396">
    <property type="entry name" value="Meiotic_Drive_Suppr_Kinase"/>
</dbReference>
<feature type="compositionally biased region" description="Low complexity" evidence="1">
    <location>
        <begin position="455"/>
        <end position="470"/>
    </location>
</feature>
<reference evidence="2 3" key="1">
    <citation type="submission" date="2018-11" db="EMBL/GenBank/DDBJ databases">
        <title>Genome sequence of Apiotrichum porosum DSM 27194.</title>
        <authorList>
            <person name="Aliyu H."/>
            <person name="Gorte O."/>
            <person name="Ochsenreither K."/>
        </authorList>
    </citation>
    <scope>NUCLEOTIDE SEQUENCE [LARGE SCALE GENOMIC DNA]</scope>
    <source>
        <strain evidence="2 3">DSM 27194</strain>
    </source>
</reference>
<dbReference type="AlphaFoldDB" id="A0A427XLS6"/>
<comment type="caution">
    <text evidence="2">The sequence shown here is derived from an EMBL/GenBank/DDBJ whole genome shotgun (WGS) entry which is preliminary data.</text>
</comment>
<dbReference type="EMBL" id="RSCE01000009">
    <property type="protein sequence ID" value="RSH79657.1"/>
    <property type="molecule type" value="Genomic_DNA"/>
</dbReference>
<feature type="compositionally biased region" description="Polar residues" evidence="1">
    <location>
        <begin position="443"/>
        <end position="452"/>
    </location>
</feature>
<evidence type="ECO:0000313" key="3">
    <source>
        <dbReference type="Proteomes" id="UP000279236"/>
    </source>
</evidence>
<evidence type="ECO:0000256" key="1">
    <source>
        <dbReference type="SAM" id="MobiDB-lite"/>
    </source>
</evidence>
<feature type="region of interest" description="Disordered" evidence="1">
    <location>
        <begin position="443"/>
        <end position="510"/>
    </location>
</feature>
<organism evidence="2 3">
    <name type="scientific">Apiotrichum porosum</name>
    <dbReference type="NCBI Taxonomy" id="105984"/>
    <lineage>
        <taxon>Eukaryota</taxon>
        <taxon>Fungi</taxon>
        <taxon>Dikarya</taxon>
        <taxon>Basidiomycota</taxon>
        <taxon>Agaricomycotina</taxon>
        <taxon>Tremellomycetes</taxon>
        <taxon>Trichosporonales</taxon>
        <taxon>Trichosporonaceae</taxon>
        <taxon>Apiotrichum</taxon>
    </lineage>
</organism>
<dbReference type="Proteomes" id="UP000279236">
    <property type="component" value="Unassembled WGS sequence"/>
</dbReference>
<keyword evidence="3" id="KW-1185">Reference proteome</keyword>
<protein>
    <recommendedName>
        <fullName evidence="4">Protein kinase domain-containing protein</fullName>
    </recommendedName>
</protein>
<name>A0A427XLS6_9TREE</name>
<dbReference type="InterPro" id="IPR011009">
    <property type="entry name" value="Kinase-like_dom_sf"/>
</dbReference>
<evidence type="ECO:0000313" key="2">
    <source>
        <dbReference type="EMBL" id="RSH79657.1"/>
    </source>
</evidence>
<dbReference type="GeneID" id="39593852"/>
<evidence type="ECO:0008006" key="4">
    <source>
        <dbReference type="Google" id="ProtNLM"/>
    </source>
</evidence>
<accession>A0A427XLS6</accession>
<dbReference type="RefSeq" id="XP_028474766.1">
    <property type="nucleotide sequence ID" value="XM_028624598.1"/>
</dbReference>
<dbReference type="SUPFAM" id="SSF56112">
    <property type="entry name" value="Protein kinase-like (PK-like)"/>
    <property type="match status" value="1"/>
</dbReference>
<dbReference type="OrthoDB" id="3182995at2759"/>